<dbReference type="Proteomes" id="UP001610334">
    <property type="component" value="Unassembled WGS sequence"/>
</dbReference>
<reference evidence="1 2" key="1">
    <citation type="submission" date="2024-07" db="EMBL/GenBank/DDBJ databases">
        <title>Section-level genome sequencing and comparative genomics of Aspergillus sections Usti and Cavernicolus.</title>
        <authorList>
            <consortium name="Lawrence Berkeley National Laboratory"/>
            <person name="Nybo J.L."/>
            <person name="Vesth T.C."/>
            <person name="Theobald S."/>
            <person name="Frisvad J.C."/>
            <person name="Larsen T.O."/>
            <person name="Kjaerboelling I."/>
            <person name="Rothschild-Mancinelli K."/>
            <person name="Lyhne E.K."/>
            <person name="Kogle M.E."/>
            <person name="Barry K."/>
            <person name="Clum A."/>
            <person name="Na H."/>
            <person name="Ledsgaard L."/>
            <person name="Lin J."/>
            <person name="Lipzen A."/>
            <person name="Kuo A."/>
            <person name="Riley R."/>
            <person name="Mondo S."/>
            <person name="Labutti K."/>
            <person name="Haridas S."/>
            <person name="Pangalinan J."/>
            <person name="Salamov A.A."/>
            <person name="Simmons B.A."/>
            <person name="Magnuson J.K."/>
            <person name="Chen J."/>
            <person name="Drula E."/>
            <person name="Henrissat B."/>
            <person name="Wiebenga A."/>
            <person name="Lubbers R.J."/>
            <person name="Gomes A.C."/>
            <person name="Makela M.R."/>
            <person name="Stajich J."/>
            <person name="Grigoriev I.V."/>
            <person name="Mortensen U.H."/>
            <person name="De Vries R.P."/>
            <person name="Baker S.E."/>
            <person name="Andersen M.R."/>
        </authorList>
    </citation>
    <scope>NUCLEOTIDE SEQUENCE [LARGE SCALE GENOMIC DNA]</scope>
    <source>
        <strain evidence="1 2">CBS 588.65</strain>
    </source>
</reference>
<keyword evidence="2" id="KW-1185">Reference proteome</keyword>
<dbReference type="Gene3D" id="3.10.450.50">
    <property type="match status" value="1"/>
</dbReference>
<organism evidence="1 2">
    <name type="scientific">Aspergillus granulosus</name>
    <dbReference type="NCBI Taxonomy" id="176169"/>
    <lineage>
        <taxon>Eukaryota</taxon>
        <taxon>Fungi</taxon>
        <taxon>Dikarya</taxon>
        <taxon>Ascomycota</taxon>
        <taxon>Pezizomycotina</taxon>
        <taxon>Eurotiomycetes</taxon>
        <taxon>Eurotiomycetidae</taxon>
        <taxon>Eurotiales</taxon>
        <taxon>Aspergillaceae</taxon>
        <taxon>Aspergillus</taxon>
        <taxon>Aspergillus subgen. Nidulantes</taxon>
    </lineage>
</organism>
<comment type="caution">
    <text evidence="1">The sequence shown here is derived from an EMBL/GenBank/DDBJ whole genome shotgun (WGS) entry which is preliminary data.</text>
</comment>
<evidence type="ECO:0000313" key="1">
    <source>
        <dbReference type="EMBL" id="KAL2811094.1"/>
    </source>
</evidence>
<sequence length="413" mass="45886">MSSLPPIPPLPKPDITKPAVGLSLLQPLSRLGTGPGMIILTSNSPADAHLKIEHGVPSPLVKWAEESYTTVQIEESALDRNPQDALQEAVSAINGSTACEPKASIGLVAYSTSAYAKAADIISTTPEIKGIVVYTSNSEIEALPQSSKPAIHHITGDYPRDKLARSRTLTQYVYPAVESTFALPFQPTFDYRTEAISHTRNLTHLKGLMDGPYFDLEKIWDEHTYYEFENRSVEHTMATMVQEPYVNHVPTLTGGIGREKLTDFYRHHFIFNNPDDTNLELISRTIGVDRVVDEFIYSFTHTKEVDWILPGLPPTNLPLRIPFMAVVNIRGDRLYHEHITWDQATVLRQLGILPDYLPFPYSVPSSTAGEGAQLECRVPVAGVEAAQKATDKNSVESNQMFEYRVRARDGGSQ</sequence>
<dbReference type="SUPFAM" id="SSF54427">
    <property type="entry name" value="NTF2-like"/>
    <property type="match status" value="1"/>
</dbReference>
<dbReference type="EMBL" id="JBFXLT010000062">
    <property type="protein sequence ID" value="KAL2811094.1"/>
    <property type="molecule type" value="Genomic_DNA"/>
</dbReference>
<dbReference type="PANTHER" id="PTHR38436:SF3">
    <property type="entry name" value="CARBOXYMETHYLENEBUTENOLIDASE-RELATED"/>
    <property type="match status" value="1"/>
</dbReference>
<accession>A0ABR4H750</accession>
<protein>
    <recommendedName>
        <fullName evidence="3">Carboxymethylenebutenolidase</fullName>
    </recommendedName>
</protein>
<dbReference type="InterPro" id="IPR032710">
    <property type="entry name" value="NTF2-like_dom_sf"/>
</dbReference>
<dbReference type="PANTHER" id="PTHR38436">
    <property type="entry name" value="POLYKETIDE CYCLASE SNOAL-LIKE DOMAIN"/>
    <property type="match status" value="1"/>
</dbReference>
<evidence type="ECO:0000313" key="2">
    <source>
        <dbReference type="Proteomes" id="UP001610334"/>
    </source>
</evidence>
<proteinExistence type="predicted"/>
<dbReference type="InterPro" id="IPR009959">
    <property type="entry name" value="Cyclase_SnoaL-like"/>
</dbReference>
<name>A0ABR4H750_9EURO</name>
<gene>
    <name evidence="1" type="ORF">BJX63DRAFT_433654</name>
</gene>
<evidence type="ECO:0008006" key="3">
    <source>
        <dbReference type="Google" id="ProtNLM"/>
    </source>
</evidence>